<sequence length="244" mass="26495">MSTNQHPVVLPAEVLEGPDDEVVDANIDVVNAMYSELLGEDEIAVNALRSYYVDFYFTEALDGGFAQYAVSAGDREEIDGYVRDGLREMGAAQHLELFDAIAAAYDALDDDEEETYLVGDGKPTDAVKAVEELDERFEEILAVEDLVALNAAWLRGQEGLLALDDDGIEDEIARRVGLIPDLEERRAEAAALDEELEHEGAFDDAYDDDDFEDLEESDDDASPAAHAAGHASHAAGQARGEAAK</sequence>
<feature type="compositionally biased region" description="Acidic residues" evidence="1">
    <location>
        <begin position="194"/>
        <end position="221"/>
    </location>
</feature>
<feature type="domain" description="DNA mimic protein DMP19 C-terminal" evidence="2">
    <location>
        <begin position="46"/>
        <end position="156"/>
    </location>
</feature>
<name>A0ABU5T396_9MICC</name>
<keyword evidence="4" id="KW-1185">Reference proteome</keyword>
<dbReference type="Proteomes" id="UP001304769">
    <property type="component" value="Unassembled WGS sequence"/>
</dbReference>
<evidence type="ECO:0000313" key="4">
    <source>
        <dbReference type="Proteomes" id="UP001304769"/>
    </source>
</evidence>
<evidence type="ECO:0000256" key="1">
    <source>
        <dbReference type="SAM" id="MobiDB-lite"/>
    </source>
</evidence>
<feature type="region of interest" description="Disordered" evidence="1">
    <location>
        <begin position="194"/>
        <end position="244"/>
    </location>
</feature>
<dbReference type="RefSeq" id="WP_323277687.1">
    <property type="nucleotide sequence ID" value="NZ_JAYGGQ010000001.1"/>
</dbReference>
<organism evidence="3 4">
    <name type="scientific">Sinomonas terricola</name>
    <dbReference type="NCBI Taxonomy" id="3110330"/>
    <lineage>
        <taxon>Bacteria</taxon>
        <taxon>Bacillati</taxon>
        <taxon>Actinomycetota</taxon>
        <taxon>Actinomycetes</taxon>
        <taxon>Micrococcales</taxon>
        <taxon>Micrococcaceae</taxon>
        <taxon>Sinomonas</taxon>
    </lineage>
</organism>
<accession>A0ABU5T396</accession>
<dbReference type="EMBL" id="JAYGGQ010000001">
    <property type="protein sequence ID" value="MEA5453941.1"/>
    <property type="molecule type" value="Genomic_DNA"/>
</dbReference>
<protein>
    <recommendedName>
        <fullName evidence="2">DNA mimic protein DMP19 C-terminal domain-containing protein</fullName>
    </recommendedName>
</protein>
<gene>
    <name evidence="3" type="ORF">SPF06_04320</name>
</gene>
<dbReference type="InterPro" id="IPR025402">
    <property type="entry name" value="DMP19_C"/>
</dbReference>
<comment type="caution">
    <text evidence="3">The sequence shown here is derived from an EMBL/GenBank/DDBJ whole genome shotgun (WGS) entry which is preliminary data.</text>
</comment>
<reference evidence="3 4" key="1">
    <citation type="submission" date="2023-12" db="EMBL/GenBank/DDBJ databases">
        <title>Sinomonas terricola sp. nov, isolated from litchi orchard soil in Guangdong, PR China.</title>
        <authorList>
            <person name="Jiaxin W."/>
            <person name="Yang Z."/>
            <person name="Honghui Z."/>
        </authorList>
    </citation>
    <scope>NUCLEOTIDE SEQUENCE [LARGE SCALE GENOMIC DNA]</scope>
    <source>
        <strain evidence="3 4">JGH33</strain>
    </source>
</reference>
<feature type="compositionally biased region" description="Low complexity" evidence="1">
    <location>
        <begin position="222"/>
        <end position="236"/>
    </location>
</feature>
<evidence type="ECO:0000313" key="3">
    <source>
        <dbReference type="EMBL" id="MEA5453941.1"/>
    </source>
</evidence>
<evidence type="ECO:0000259" key="2">
    <source>
        <dbReference type="Pfam" id="PF14300"/>
    </source>
</evidence>
<proteinExistence type="predicted"/>
<dbReference type="Pfam" id="PF14300">
    <property type="entry name" value="DMP19"/>
    <property type="match status" value="1"/>
</dbReference>